<keyword evidence="2" id="KW-1185">Reference proteome</keyword>
<dbReference type="EMBL" id="QGKV02000299">
    <property type="protein sequence ID" value="KAF3592427.1"/>
    <property type="molecule type" value="Genomic_DNA"/>
</dbReference>
<reference evidence="1 2" key="1">
    <citation type="journal article" date="2020" name="BMC Genomics">
        <title>Intraspecific diversification of the crop wild relative Brassica cretica Lam. using demographic model selection.</title>
        <authorList>
            <person name="Kioukis A."/>
            <person name="Michalopoulou V.A."/>
            <person name="Briers L."/>
            <person name="Pirintsos S."/>
            <person name="Studholme D.J."/>
            <person name="Pavlidis P."/>
            <person name="Sarris P.F."/>
        </authorList>
    </citation>
    <scope>NUCLEOTIDE SEQUENCE [LARGE SCALE GENOMIC DNA]</scope>
    <source>
        <strain evidence="2">cv. PFS-1207/04</strain>
    </source>
</reference>
<protein>
    <submittedName>
        <fullName evidence="1">Uncharacterized protein</fullName>
    </submittedName>
</protein>
<sequence>MTGPHPVFSLGPYLTRGNTVTTPAPHVQAQPSVKPTSAFTTTRQNLATVTKGVKAQNRGNQEDKRCTFVTAHQVALGNRFEALRDQDV</sequence>
<accession>A0ABQ7E5Z0</accession>
<organism evidence="1 2">
    <name type="scientific">Brassica cretica</name>
    <name type="common">Mustard</name>
    <dbReference type="NCBI Taxonomy" id="69181"/>
    <lineage>
        <taxon>Eukaryota</taxon>
        <taxon>Viridiplantae</taxon>
        <taxon>Streptophyta</taxon>
        <taxon>Embryophyta</taxon>
        <taxon>Tracheophyta</taxon>
        <taxon>Spermatophyta</taxon>
        <taxon>Magnoliopsida</taxon>
        <taxon>eudicotyledons</taxon>
        <taxon>Gunneridae</taxon>
        <taxon>Pentapetalae</taxon>
        <taxon>rosids</taxon>
        <taxon>malvids</taxon>
        <taxon>Brassicales</taxon>
        <taxon>Brassicaceae</taxon>
        <taxon>Brassiceae</taxon>
        <taxon>Brassica</taxon>
    </lineage>
</organism>
<comment type="caution">
    <text evidence="1">The sequence shown here is derived from an EMBL/GenBank/DDBJ whole genome shotgun (WGS) entry which is preliminary data.</text>
</comment>
<gene>
    <name evidence="1" type="ORF">DY000_02028033</name>
</gene>
<evidence type="ECO:0000313" key="1">
    <source>
        <dbReference type="EMBL" id="KAF3592427.1"/>
    </source>
</evidence>
<proteinExistence type="predicted"/>
<dbReference type="Proteomes" id="UP000266723">
    <property type="component" value="Unassembled WGS sequence"/>
</dbReference>
<name>A0ABQ7E5Z0_BRACR</name>
<evidence type="ECO:0000313" key="2">
    <source>
        <dbReference type="Proteomes" id="UP000266723"/>
    </source>
</evidence>